<name>A0AAV3UM14_9EURY</name>
<evidence type="ECO:0000256" key="4">
    <source>
        <dbReference type="ARBA" id="ARBA00048988"/>
    </source>
</evidence>
<reference evidence="7 8" key="1">
    <citation type="journal article" date="2019" name="Int. J. Syst. Evol. Microbiol.">
        <title>The Global Catalogue of Microorganisms (GCM) 10K type strain sequencing project: providing services to taxonomists for standard genome sequencing and annotation.</title>
        <authorList>
            <consortium name="The Broad Institute Genomics Platform"/>
            <consortium name="The Broad Institute Genome Sequencing Center for Infectious Disease"/>
            <person name="Wu L."/>
            <person name="Ma J."/>
        </authorList>
    </citation>
    <scope>NUCLEOTIDE SEQUENCE [LARGE SCALE GENOMIC DNA]</scope>
    <source>
        <strain evidence="7 8">JCM 17504</strain>
    </source>
</reference>
<feature type="compositionally biased region" description="Basic and acidic residues" evidence="5">
    <location>
        <begin position="279"/>
        <end position="297"/>
    </location>
</feature>
<dbReference type="EMBL" id="BAABKX010000015">
    <property type="protein sequence ID" value="GAA5057767.1"/>
    <property type="molecule type" value="Genomic_DNA"/>
</dbReference>
<dbReference type="Gene3D" id="3.40.50.300">
    <property type="entry name" value="P-loop containing nucleotide triphosphate hydrolases"/>
    <property type="match status" value="1"/>
</dbReference>
<sequence length="297" mass="32270">MVGKRGYGKSYTLGVLVEELADAERIAPVVADPMGAFTTFAEVSGFEVISEPCVSAAALSPRAWCELLGLDRESPTGSLVWRAVGESRTLAEMNDYVENTDANRATRRAARNHLALAESWNTFSPDGLTAERCVEPELGVVLDCSGYDSAPMNAVIRAVAEELYRARIAESIGKLPWLVVDEAHTFFGGIADSALRTIITRGRHPGVSLVAATQRPAVLPEVAISQSDLLVIPSANLASRPRCARARSSDLHARVVFRPNAGNSRFCRRRGRCDRKRSRGADSEAAGRARRWKSECE</sequence>
<dbReference type="GO" id="GO:0043139">
    <property type="term" value="F:5'-3' DNA helicase activity"/>
    <property type="evidence" value="ECO:0007669"/>
    <property type="project" value="UniProtKB-EC"/>
</dbReference>
<evidence type="ECO:0000259" key="6">
    <source>
        <dbReference type="Pfam" id="PF01935"/>
    </source>
</evidence>
<evidence type="ECO:0000256" key="5">
    <source>
        <dbReference type="SAM" id="MobiDB-lite"/>
    </source>
</evidence>
<dbReference type="SUPFAM" id="SSF52540">
    <property type="entry name" value="P-loop containing nucleoside triphosphate hydrolases"/>
    <property type="match status" value="1"/>
</dbReference>
<evidence type="ECO:0000313" key="7">
    <source>
        <dbReference type="EMBL" id="GAA5057767.1"/>
    </source>
</evidence>
<dbReference type="PANTHER" id="PTHR42957:SF1">
    <property type="entry name" value="HELICASE MJ1565-RELATED"/>
    <property type="match status" value="1"/>
</dbReference>
<keyword evidence="8" id="KW-1185">Reference proteome</keyword>
<dbReference type="GO" id="GO:0043138">
    <property type="term" value="F:3'-5' DNA helicase activity"/>
    <property type="evidence" value="ECO:0007669"/>
    <property type="project" value="UniProtKB-EC"/>
</dbReference>
<evidence type="ECO:0000256" key="1">
    <source>
        <dbReference type="ARBA" id="ARBA00007816"/>
    </source>
</evidence>
<dbReference type="PANTHER" id="PTHR42957">
    <property type="entry name" value="HELICASE MJ1565-RELATED"/>
    <property type="match status" value="1"/>
</dbReference>
<protein>
    <recommendedName>
        <fullName evidence="6">Helicase HerA central domain-containing protein</fullName>
    </recommendedName>
</protein>
<dbReference type="Pfam" id="PF01935">
    <property type="entry name" value="DUF87"/>
    <property type="match status" value="1"/>
</dbReference>
<dbReference type="InterPro" id="IPR002789">
    <property type="entry name" value="HerA_central"/>
</dbReference>
<comment type="catalytic activity">
    <reaction evidence="2">
        <text>Couples ATP hydrolysis with the unwinding of duplex DNA by translocating in the 3'-5' direction.</text>
        <dbReference type="EC" id="5.6.2.4"/>
    </reaction>
</comment>
<comment type="catalytic activity">
    <reaction evidence="3">
        <text>ATP + H2O = ADP + phosphate + H(+)</text>
        <dbReference type="Rhea" id="RHEA:13065"/>
        <dbReference type="ChEBI" id="CHEBI:15377"/>
        <dbReference type="ChEBI" id="CHEBI:15378"/>
        <dbReference type="ChEBI" id="CHEBI:30616"/>
        <dbReference type="ChEBI" id="CHEBI:43474"/>
        <dbReference type="ChEBI" id="CHEBI:456216"/>
        <dbReference type="EC" id="5.6.2.3"/>
    </reaction>
</comment>
<dbReference type="Proteomes" id="UP001501729">
    <property type="component" value="Unassembled WGS sequence"/>
</dbReference>
<comment type="catalytic activity">
    <reaction evidence="4">
        <text>ATP + H2O = ADP + phosphate + H(+)</text>
        <dbReference type="Rhea" id="RHEA:13065"/>
        <dbReference type="ChEBI" id="CHEBI:15377"/>
        <dbReference type="ChEBI" id="CHEBI:15378"/>
        <dbReference type="ChEBI" id="CHEBI:30616"/>
        <dbReference type="ChEBI" id="CHEBI:43474"/>
        <dbReference type="ChEBI" id="CHEBI:456216"/>
        <dbReference type="EC" id="5.6.2.4"/>
    </reaction>
</comment>
<organism evidence="7 8">
    <name type="scientific">Haladaptatus pallidirubidus</name>
    <dbReference type="NCBI Taxonomy" id="1008152"/>
    <lineage>
        <taxon>Archaea</taxon>
        <taxon>Methanobacteriati</taxon>
        <taxon>Methanobacteriota</taxon>
        <taxon>Stenosarchaea group</taxon>
        <taxon>Halobacteria</taxon>
        <taxon>Halobacteriales</taxon>
        <taxon>Haladaptataceae</taxon>
        <taxon>Haladaptatus</taxon>
    </lineage>
</organism>
<comment type="similarity">
    <text evidence="1">Belongs to the HerA family.</text>
</comment>
<comment type="caution">
    <text evidence="7">The sequence shown here is derived from an EMBL/GenBank/DDBJ whole genome shotgun (WGS) entry which is preliminary data.</text>
</comment>
<evidence type="ECO:0000256" key="2">
    <source>
        <dbReference type="ARBA" id="ARBA00034617"/>
    </source>
</evidence>
<accession>A0AAV3UM14</accession>
<dbReference type="InterPro" id="IPR008571">
    <property type="entry name" value="HerA-like"/>
</dbReference>
<feature type="region of interest" description="Disordered" evidence="5">
    <location>
        <begin position="272"/>
        <end position="297"/>
    </location>
</feature>
<proteinExistence type="inferred from homology"/>
<feature type="domain" description="Helicase HerA central" evidence="6">
    <location>
        <begin position="3"/>
        <end position="98"/>
    </location>
</feature>
<gene>
    <name evidence="7" type="ORF">GCM10025751_40030</name>
</gene>
<dbReference type="AlphaFoldDB" id="A0AAV3UM14"/>
<evidence type="ECO:0000313" key="8">
    <source>
        <dbReference type="Proteomes" id="UP001501729"/>
    </source>
</evidence>
<evidence type="ECO:0000256" key="3">
    <source>
        <dbReference type="ARBA" id="ARBA00048954"/>
    </source>
</evidence>
<dbReference type="InterPro" id="IPR027417">
    <property type="entry name" value="P-loop_NTPase"/>
</dbReference>